<dbReference type="Pfam" id="PF02706">
    <property type="entry name" value="Wzz"/>
    <property type="match status" value="1"/>
</dbReference>
<evidence type="ECO:0000313" key="10">
    <source>
        <dbReference type="Proteomes" id="UP000664628"/>
    </source>
</evidence>
<name>A0ABS3JI41_9BACT</name>
<dbReference type="Proteomes" id="UP000664628">
    <property type="component" value="Unassembled WGS sequence"/>
</dbReference>
<dbReference type="InterPro" id="IPR050445">
    <property type="entry name" value="Bact_polysacc_biosynth/exp"/>
</dbReference>
<feature type="transmembrane region" description="Helical" evidence="6">
    <location>
        <begin position="484"/>
        <end position="507"/>
    </location>
</feature>
<evidence type="ECO:0000256" key="1">
    <source>
        <dbReference type="ARBA" id="ARBA00004651"/>
    </source>
</evidence>
<evidence type="ECO:0000256" key="5">
    <source>
        <dbReference type="ARBA" id="ARBA00023136"/>
    </source>
</evidence>
<dbReference type="Pfam" id="PF13807">
    <property type="entry name" value="GNVR"/>
    <property type="match status" value="1"/>
</dbReference>
<dbReference type="Gene3D" id="3.40.50.300">
    <property type="entry name" value="P-loop containing nucleotide triphosphate hydrolases"/>
    <property type="match status" value="1"/>
</dbReference>
<organism evidence="9 10">
    <name type="scientific">Fibrella forsythiae</name>
    <dbReference type="NCBI Taxonomy" id="2817061"/>
    <lineage>
        <taxon>Bacteria</taxon>
        <taxon>Pseudomonadati</taxon>
        <taxon>Bacteroidota</taxon>
        <taxon>Cytophagia</taxon>
        <taxon>Cytophagales</taxon>
        <taxon>Spirosomataceae</taxon>
        <taxon>Fibrella</taxon>
    </lineage>
</organism>
<evidence type="ECO:0000259" key="8">
    <source>
        <dbReference type="Pfam" id="PF13807"/>
    </source>
</evidence>
<dbReference type="InterPro" id="IPR027417">
    <property type="entry name" value="P-loop_NTPase"/>
</dbReference>
<evidence type="ECO:0000256" key="3">
    <source>
        <dbReference type="ARBA" id="ARBA00022692"/>
    </source>
</evidence>
<dbReference type="SUPFAM" id="SSF52540">
    <property type="entry name" value="P-loop containing nucleoside triphosphate hydrolases"/>
    <property type="match status" value="1"/>
</dbReference>
<sequence length="732" mass="81948">MSELSKTLGILGPFVRGLPLTAAIMTVALFLAGRYLRYATPMYDSMAKIKLADANEGAPSANLYKDFDVFANTNKILAEVELLKSNVLLTKALSDLDLAVTIYRVGKLRKADLYGQSPIRITAAFTDPTWYSQPFKLVIRRDSLTAITLPGGKTLNCELGRIMTFEGGSIFISRNEALLKERHHLAINDTYEFIVRTKESVVESVVSDLDVMAVDKDIPVLRISYRSSVPQKAADVVNGVAAAYIADGVNDRFRTADTTVDFLNKQLVDVKSRLTASEQAIEGYRNSKNIINIRQETETDLRQIADLQKQLSSVHMNVLAIDSLNRYVRRNPDFLRSAPNFEAFNDLLSTEIVKKMKQLQGDRRELLTRYTPEHEKVRLLDTQMNDLADYMKESINNTLTNLKIKHNDLGRTVREAEAQFIGLPTKEKTMTVLERNFSLDEQIYRFLHQKRTEADIARAATISFHRVITEGKVARTPISPNPTLIKVLAGFLSLLISIVLLYGVHFLKARVNNVENIQKTSETEVAGMVPSLANPAKSSAFFRQWALHMELKQWLVPGSVITISSFDKKEGKRTLATGLATALVNLGKTLLVVDADGTLTQFGEPDNPAYVNVPATDPQWQRPINWMPMLNEWKASYDVVLIKNAPITAEPAAVMLMASATLNLLVLDSRRTKQSRVLEADLLAQNLMLPMMRFVLNRAGYTPSLLSELSQTVRGLVVRRRASTPKQKEVYA</sequence>
<comment type="subcellular location">
    <subcellularLocation>
        <location evidence="1">Cell membrane</location>
        <topology evidence="1">Multi-pass membrane protein</topology>
    </subcellularLocation>
</comment>
<evidence type="ECO:0000256" key="4">
    <source>
        <dbReference type="ARBA" id="ARBA00022989"/>
    </source>
</evidence>
<feature type="domain" description="Tyrosine-protein kinase G-rich" evidence="8">
    <location>
        <begin position="432"/>
        <end position="501"/>
    </location>
</feature>
<proteinExistence type="predicted"/>
<dbReference type="PANTHER" id="PTHR32309">
    <property type="entry name" value="TYROSINE-PROTEIN KINASE"/>
    <property type="match status" value="1"/>
</dbReference>
<dbReference type="RefSeq" id="WP_207329586.1">
    <property type="nucleotide sequence ID" value="NZ_JAFMYW010000003.1"/>
</dbReference>
<reference evidence="9 10" key="1">
    <citation type="submission" date="2021-03" db="EMBL/GenBank/DDBJ databases">
        <title>Fibrella sp. HMF5405 genome sequencing and assembly.</title>
        <authorList>
            <person name="Kang H."/>
            <person name="Kim H."/>
            <person name="Bae S."/>
            <person name="Joh K."/>
        </authorList>
    </citation>
    <scope>NUCLEOTIDE SEQUENCE [LARGE SCALE GENOMIC DNA]</scope>
    <source>
        <strain evidence="9 10">HMF5405</strain>
    </source>
</reference>
<dbReference type="InterPro" id="IPR003856">
    <property type="entry name" value="LPS_length_determ_N"/>
</dbReference>
<feature type="transmembrane region" description="Helical" evidence="6">
    <location>
        <begin position="14"/>
        <end position="36"/>
    </location>
</feature>
<feature type="domain" description="Polysaccharide chain length determinant N-terminal" evidence="7">
    <location>
        <begin position="14"/>
        <end position="96"/>
    </location>
</feature>
<comment type="caution">
    <text evidence="9">The sequence shown here is derived from an EMBL/GenBank/DDBJ whole genome shotgun (WGS) entry which is preliminary data.</text>
</comment>
<evidence type="ECO:0000256" key="2">
    <source>
        <dbReference type="ARBA" id="ARBA00022475"/>
    </source>
</evidence>
<keyword evidence="4 6" id="KW-1133">Transmembrane helix</keyword>
<keyword evidence="3 6" id="KW-0812">Transmembrane</keyword>
<evidence type="ECO:0000256" key="6">
    <source>
        <dbReference type="SAM" id="Phobius"/>
    </source>
</evidence>
<evidence type="ECO:0000259" key="7">
    <source>
        <dbReference type="Pfam" id="PF02706"/>
    </source>
</evidence>
<protein>
    <recommendedName>
        <fullName evidence="11">Tyrosine kinase G-rich domain-containing protein</fullName>
    </recommendedName>
</protein>
<dbReference type="EMBL" id="JAFMYW010000003">
    <property type="protein sequence ID" value="MBO0949640.1"/>
    <property type="molecule type" value="Genomic_DNA"/>
</dbReference>
<gene>
    <name evidence="9" type="ORF">J2I46_13670</name>
</gene>
<keyword evidence="5 6" id="KW-0472">Membrane</keyword>
<accession>A0ABS3JI41</accession>
<evidence type="ECO:0008006" key="11">
    <source>
        <dbReference type="Google" id="ProtNLM"/>
    </source>
</evidence>
<dbReference type="InterPro" id="IPR032807">
    <property type="entry name" value="GNVR"/>
</dbReference>
<evidence type="ECO:0000313" key="9">
    <source>
        <dbReference type="EMBL" id="MBO0949640.1"/>
    </source>
</evidence>
<dbReference type="PANTHER" id="PTHR32309:SF31">
    <property type="entry name" value="CAPSULAR EXOPOLYSACCHARIDE FAMILY"/>
    <property type="match status" value="1"/>
</dbReference>
<keyword evidence="10" id="KW-1185">Reference proteome</keyword>
<keyword evidence="2" id="KW-1003">Cell membrane</keyword>